<dbReference type="Pfam" id="PF17183">
    <property type="entry name" value="Get5_C"/>
    <property type="match status" value="1"/>
</dbReference>
<feature type="domain" description="Get5 N-terminal" evidence="1">
    <location>
        <begin position="48"/>
        <end position="198"/>
    </location>
</feature>
<dbReference type="EMBL" id="JAIBSC010000073">
    <property type="protein sequence ID" value="KAH1900743.1"/>
    <property type="molecule type" value="Genomic_DNA"/>
</dbReference>
<evidence type="ECO:0000313" key="3">
    <source>
        <dbReference type="EMBL" id="KAH1900743.1"/>
    </source>
</evidence>
<evidence type="ECO:0008006" key="5">
    <source>
        <dbReference type="Google" id="ProtNLM"/>
    </source>
</evidence>
<dbReference type="AlphaFoldDB" id="A0A229W4H5"/>
<dbReference type="Gene3D" id="1.10.286.70">
    <property type="entry name" value="Get5 dimerization domain"/>
    <property type="match status" value="1"/>
</dbReference>
<dbReference type="InterPro" id="IPR024737">
    <property type="entry name" value="Get5_N"/>
</dbReference>
<evidence type="ECO:0000259" key="2">
    <source>
        <dbReference type="Pfam" id="PF17183"/>
    </source>
</evidence>
<dbReference type="PANTHER" id="PTHR12650">
    <property type="entry name" value="40S RIBOSOMAL PROTEIN S30/UBIQUITIN-LIKE PROTEIN FUBI"/>
    <property type="match status" value="1"/>
</dbReference>
<accession>A0A229W4H5</accession>
<sequence length="272" mass="29596">MSTVDQSTVTTALSSSSSNRHQGNDTYSIPKHSGTTSTITITMNEVSFVKSYLSTLDSRPIKLRSDHVFDPEQVGLRVPYTLPRLHAPHPEMPKKTKQPLAPGSSKSITVHLKSARNPALEFSLPNTALTTTSVQDLKDAVRERVTDAQGNKISLDKIKILYKRKPVTGKTIAEVLADEPGMLSGGKEVEFGVMIIGGAQVAVSAGAGERAGAEQKESYEPPKPAVGPSGESVVATEAFWDDLQGFLEQRLKDYDEANKLRVLFKEAWRSSF</sequence>
<name>A0A229W4H5_ASPFM</name>
<evidence type="ECO:0000259" key="1">
    <source>
        <dbReference type="Pfam" id="PF12754"/>
    </source>
</evidence>
<protein>
    <recommendedName>
        <fullName evidence="5">Cell-cycle control medial ring component</fullName>
    </recommendedName>
</protein>
<comment type="caution">
    <text evidence="3">The sequence shown here is derived from an EMBL/GenBank/DDBJ whole genome shotgun (WGS) entry which is preliminary data.</text>
</comment>
<dbReference type="Pfam" id="PF12754">
    <property type="entry name" value="Get5_N"/>
    <property type="match status" value="1"/>
</dbReference>
<proteinExistence type="predicted"/>
<organism evidence="3 4">
    <name type="scientific">Aspergillus fumigatus</name>
    <name type="common">Neosartorya fumigata</name>
    <dbReference type="NCBI Taxonomy" id="746128"/>
    <lineage>
        <taxon>Eukaryota</taxon>
        <taxon>Fungi</taxon>
        <taxon>Dikarya</taxon>
        <taxon>Ascomycota</taxon>
        <taxon>Pezizomycotina</taxon>
        <taxon>Eurotiomycetes</taxon>
        <taxon>Eurotiomycetidae</taxon>
        <taxon>Eurotiales</taxon>
        <taxon>Aspergillaceae</taxon>
        <taxon>Aspergillus</taxon>
        <taxon>Aspergillus subgen. Fumigati</taxon>
    </lineage>
</organism>
<dbReference type="PANTHER" id="PTHR12650:SF20">
    <property type="entry name" value="UBIQUITIN-LIKE DOMAIN-CONTAINING PROTEIN"/>
    <property type="match status" value="1"/>
</dbReference>
<dbReference type="Proteomes" id="UP000813423">
    <property type="component" value="Unassembled WGS sequence"/>
</dbReference>
<evidence type="ECO:0000313" key="4">
    <source>
        <dbReference type="Proteomes" id="UP000813423"/>
    </source>
</evidence>
<feature type="domain" description="Get5 C-terminal" evidence="2">
    <location>
        <begin position="221"/>
        <end position="271"/>
    </location>
</feature>
<gene>
    <name evidence="3" type="ORF">KXV57_008342</name>
</gene>
<reference evidence="3" key="1">
    <citation type="submission" date="2021-08" db="EMBL/GenBank/DDBJ databases">
        <title>Global Aspergillus fumigatus from environmental and clinical sources.</title>
        <authorList>
            <person name="Barber A."/>
            <person name="Sae-Ong T."/>
        </authorList>
    </citation>
    <scope>NUCLEOTIDE SEQUENCE</scope>
    <source>
        <strain evidence="3">NRZ-2016-071</strain>
    </source>
</reference>
<dbReference type="FunFam" id="1.10.286.70:FF:000001">
    <property type="entry name" value="Uncharacterized protein B2O8.280"/>
    <property type="match status" value="1"/>
</dbReference>
<dbReference type="GO" id="GO:0022627">
    <property type="term" value="C:cytosolic small ribosomal subunit"/>
    <property type="evidence" value="ECO:0007669"/>
    <property type="project" value="TreeGrafter"/>
</dbReference>
<dbReference type="InterPro" id="IPR049256">
    <property type="entry name" value="Get5_C"/>
</dbReference>